<feature type="transmembrane region" description="Helical" evidence="1">
    <location>
        <begin position="75"/>
        <end position="92"/>
    </location>
</feature>
<dbReference type="Pfam" id="PF04304">
    <property type="entry name" value="DUF454"/>
    <property type="match status" value="1"/>
</dbReference>
<name>A0A0R1H3L0_9LACO</name>
<gene>
    <name evidence="2" type="ORF">FC62_GL000071</name>
</gene>
<accession>A0A0R1H3L0</accession>
<feature type="transmembrane region" description="Helical" evidence="1">
    <location>
        <begin position="6"/>
        <end position="39"/>
    </location>
</feature>
<feature type="transmembrane region" description="Helical" evidence="1">
    <location>
        <begin position="98"/>
        <end position="115"/>
    </location>
</feature>
<dbReference type="PANTHER" id="PTHR35813">
    <property type="entry name" value="INNER MEMBRANE PROTEIN YBAN"/>
    <property type="match status" value="1"/>
</dbReference>
<evidence type="ECO:0000256" key="1">
    <source>
        <dbReference type="SAM" id="Phobius"/>
    </source>
</evidence>
<keyword evidence="1" id="KW-0812">Transmembrane</keyword>
<evidence type="ECO:0000313" key="3">
    <source>
        <dbReference type="Proteomes" id="UP000050909"/>
    </source>
</evidence>
<evidence type="ECO:0008006" key="4">
    <source>
        <dbReference type="Google" id="ProtNLM"/>
    </source>
</evidence>
<keyword evidence="1" id="KW-0472">Membrane</keyword>
<reference evidence="2 3" key="1">
    <citation type="journal article" date="2015" name="Genome Announc.">
        <title>Expanding the biotechnology potential of lactobacilli through comparative genomics of 213 strains and associated genera.</title>
        <authorList>
            <person name="Sun Z."/>
            <person name="Harris H.M."/>
            <person name="McCann A."/>
            <person name="Guo C."/>
            <person name="Argimon S."/>
            <person name="Zhang W."/>
            <person name="Yang X."/>
            <person name="Jeffery I.B."/>
            <person name="Cooney J.C."/>
            <person name="Kagawa T.F."/>
            <person name="Liu W."/>
            <person name="Song Y."/>
            <person name="Salvetti E."/>
            <person name="Wrobel A."/>
            <person name="Rasinkangas P."/>
            <person name="Parkhill J."/>
            <person name="Rea M.C."/>
            <person name="O'Sullivan O."/>
            <person name="Ritari J."/>
            <person name="Douillard F.P."/>
            <person name="Paul Ross R."/>
            <person name="Yang R."/>
            <person name="Briner A.E."/>
            <person name="Felis G.E."/>
            <person name="de Vos W.M."/>
            <person name="Barrangou R."/>
            <person name="Klaenhammer T.R."/>
            <person name="Caufield P.W."/>
            <person name="Cui Y."/>
            <person name="Zhang H."/>
            <person name="O'Toole P.W."/>
        </authorList>
    </citation>
    <scope>NUCLEOTIDE SEQUENCE [LARGE SCALE GENOMIC DNA]</scope>
    <source>
        <strain evidence="2 3">DSM 20534</strain>
    </source>
</reference>
<keyword evidence="3" id="KW-1185">Reference proteome</keyword>
<dbReference type="EMBL" id="AZCV01000001">
    <property type="protein sequence ID" value="KRK38388.1"/>
    <property type="molecule type" value="Genomic_DNA"/>
</dbReference>
<dbReference type="Proteomes" id="UP000050909">
    <property type="component" value="Unassembled WGS sequence"/>
</dbReference>
<dbReference type="GO" id="GO:0005886">
    <property type="term" value="C:plasma membrane"/>
    <property type="evidence" value="ECO:0007669"/>
    <property type="project" value="TreeGrafter"/>
</dbReference>
<comment type="caution">
    <text evidence="2">The sequence shown here is derived from an EMBL/GenBank/DDBJ whole genome shotgun (WGS) entry which is preliminary data.</text>
</comment>
<dbReference type="PATRIC" id="fig|1423722.3.peg.71"/>
<sequence>MKKYIFLTLGAITFVIGTLGIFLPVLPTTGFYLLTGFFWMRSSDKMYKKLTSFKGYQKYVTPFLQKKMTQKERRHMFIMMGIVFLISVIFVPYWWIKIILVVTYVSLVIGLSIYLNKKPIKQLKSPTTKQPNPEIRVNSTVIKSFVTDDEI</sequence>
<proteinExistence type="predicted"/>
<organism evidence="2 3">
    <name type="scientific">Amylolactobacillus amylotrophicus DSM 20534</name>
    <dbReference type="NCBI Taxonomy" id="1423722"/>
    <lineage>
        <taxon>Bacteria</taxon>
        <taxon>Bacillati</taxon>
        <taxon>Bacillota</taxon>
        <taxon>Bacilli</taxon>
        <taxon>Lactobacillales</taxon>
        <taxon>Lactobacillaceae</taxon>
        <taxon>Amylolactobacillus</taxon>
    </lineage>
</organism>
<dbReference type="PANTHER" id="PTHR35813:SF1">
    <property type="entry name" value="INNER MEMBRANE PROTEIN YBAN"/>
    <property type="match status" value="1"/>
</dbReference>
<protein>
    <recommendedName>
        <fullName evidence="4">DUF454 domain-containing protein</fullName>
    </recommendedName>
</protein>
<keyword evidence="1" id="KW-1133">Transmembrane helix</keyword>
<dbReference type="RefSeq" id="WP_075362763.1">
    <property type="nucleotide sequence ID" value="NZ_AZCV01000001.1"/>
</dbReference>
<dbReference type="AlphaFoldDB" id="A0A0R1H3L0"/>
<evidence type="ECO:0000313" key="2">
    <source>
        <dbReference type="EMBL" id="KRK38388.1"/>
    </source>
</evidence>
<dbReference type="InterPro" id="IPR007401">
    <property type="entry name" value="DUF454"/>
</dbReference>